<dbReference type="EMBL" id="BOQN01000050">
    <property type="protein sequence ID" value="GIM92001.1"/>
    <property type="molecule type" value="Genomic_DNA"/>
</dbReference>
<comment type="caution">
    <text evidence="1">The sequence shown here is derived from an EMBL/GenBank/DDBJ whole genome shotgun (WGS) entry which is preliminary data.</text>
</comment>
<keyword evidence="2" id="KW-1185">Reference proteome</keyword>
<evidence type="ECO:0000313" key="1">
    <source>
        <dbReference type="EMBL" id="GIM92001.1"/>
    </source>
</evidence>
<gene>
    <name evidence="1" type="ORF">Ato02nite_037940</name>
</gene>
<dbReference type="AlphaFoldDB" id="A0A919W849"/>
<dbReference type="RefSeq" id="WP_213007877.1">
    <property type="nucleotide sequence ID" value="NZ_BOQN01000050.1"/>
</dbReference>
<sequence length="368" mass="37304">MQSSRRAAVVAAALAVPAAALGLLRWTGRAETPVPVASPVATTTVEKGDISTVRTMPGTLGHGAVRVIRGARTGVITWLPAAGATITRGKRVYAVNDQPVPLFYGRTPLYRDLATPGTVGRDVRVVRDNLRALGYSVGAQPSVVTEPVPAGSAVPGQTVKRTVHDGEAALTATLLKAIRTWQADLQIPAGPLTAGSVLVLPAAVRVSALSAQVGDPAAAELMSATSTSKVITVQADESEAAAIDNGDRATVALSDGSTTPARVTSVSTALQTPDGGSTPKLAITLALDQPAVLKRVDSADLQVSFAAQTHKQVLIVATGALLALREGGYALQTPDGTLIAVRTGIFAGGRVEVSGAGVTAGLTVVTTG</sequence>
<protein>
    <submittedName>
        <fullName evidence="1">Peptidoglycan-binding protein</fullName>
    </submittedName>
</protein>
<organism evidence="1 2">
    <name type="scientific">Paractinoplanes toevensis</name>
    <dbReference type="NCBI Taxonomy" id="571911"/>
    <lineage>
        <taxon>Bacteria</taxon>
        <taxon>Bacillati</taxon>
        <taxon>Actinomycetota</taxon>
        <taxon>Actinomycetes</taxon>
        <taxon>Micromonosporales</taxon>
        <taxon>Micromonosporaceae</taxon>
        <taxon>Paractinoplanes</taxon>
    </lineage>
</organism>
<name>A0A919W849_9ACTN</name>
<reference evidence="1 2" key="1">
    <citation type="submission" date="2021-03" db="EMBL/GenBank/DDBJ databases">
        <title>Whole genome shotgun sequence of Actinoplanes toevensis NBRC 105298.</title>
        <authorList>
            <person name="Komaki H."/>
            <person name="Tamura T."/>
        </authorList>
    </citation>
    <scope>NUCLEOTIDE SEQUENCE [LARGE SCALE GENOMIC DNA]</scope>
    <source>
        <strain evidence="1 2">NBRC 105298</strain>
    </source>
</reference>
<evidence type="ECO:0000313" key="2">
    <source>
        <dbReference type="Proteomes" id="UP000677082"/>
    </source>
</evidence>
<accession>A0A919W849</accession>
<dbReference type="Proteomes" id="UP000677082">
    <property type="component" value="Unassembled WGS sequence"/>
</dbReference>
<proteinExistence type="predicted"/>